<keyword evidence="2" id="KW-1185">Reference proteome</keyword>
<dbReference type="SUPFAM" id="SSF142906">
    <property type="entry name" value="YjbR-like"/>
    <property type="match status" value="1"/>
</dbReference>
<dbReference type="PANTHER" id="PTHR35145:SF1">
    <property type="entry name" value="CYTOPLASMIC PROTEIN"/>
    <property type="match status" value="1"/>
</dbReference>
<accession>A0A9Q4B2I2</accession>
<organism evidence="1 2">
    <name type="scientific">Salipaludibacillus agaradhaerens</name>
    <name type="common">Bacillus agaradhaerens</name>
    <dbReference type="NCBI Taxonomy" id="76935"/>
    <lineage>
        <taxon>Bacteria</taxon>
        <taxon>Bacillati</taxon>
        <taxon>Bacillota</taxon>
        <taxon>Bacilli</taxon>
        <taxon>Bacillales</taxon>
        <taxon>Bacillaceae</taxon>
    </lineage>
</organism>
<keyword evidence="1" id="KW-0238">DNA-binding</keyword>
<dbReference type="RefSeq" id="WP_257821577.1">
    <property type="nucleotide sequence ID" value="NZ_JABXYM010000001.1"/>
</dbReference>
<dbReference type="EMBL" id="JABXYM010000001">
    <property type="protein sequence ID" value="MCR6097147.1"/>
    <property type="molecule type" value="Genomic_DNA"/>
</dbReference>
<dbReference type="PANTHER" id="PTHR35145">
    <property type="entry name" value="CYTOPLASMIC PROTEIN-RELATED"/>
    <property type="match status" value="1"/>
</dbReference>
<reference evidence="1" key="1">
    <citation type="submission" date="2020-06" db="EMBL/GenBank/DDBJ databases">
        <title>Insight into the genomes of haloalkaliphilic bacilli from Kenyan soda lakes.</title>
        <authorList>
            <person name="Mwirichia R."/>
            <person name="Villamizar G.C."/>
            <person name="Poehlein A."/>
            <person name="Mugweru J."/>
            <person name="Kipnyargis A."/>
            <person name="Kiplimo D."/>
            <person name="Orwa P."/>
            <person name="Daniel R."/>
        </authorList>
    </citation>
    <scope>NUCLEOTIDE SEQUENCE</scope>
    <source>
        <strain evidence="1">B1096_S55</strain>
    </source>
</reference>
<dbReference type="InterPro" id="IPR058532">
    <property type="entry name" value="YjbR/MT2646/Rv2570-like"/>
</dbReference>
<evidence type="ECO:0000313" key="2">
    <source>
        <dbReference type="Proteomes" id="UP001057753"/>
    </source>
</evidence>
<dbReference type="Proteomes" id="UP001057753">
    <property type="component" value="Unassembled WGS sequence"/>
</dbReference>
<dbReference type="Gene3D" id="3.90.1150.30">
    <property type="match status" value="1"/>
</dbReference>
<protein>
    <submittedName>
        <fullName evidence="1">MmcQ/YjbR family DNA-binding protein</fullName>
    </submittedName>
</protein>
<evidence type="ECO:0000313" key="1">
    <source>
        <dbReference type="EMBL" id="MCR6097147.1"/>
    </source>
</evidence>
<sequence length="126" mass="14789">MEKFIERICEDQPSCKKAFKEEWGALRFTVGDKIFALLGKNNQNDLIVTLKCAPDKANEYRQEFLSIMPGYYMNNRHWNSILLKNCDVPKPLLKQMIIDSYNLVYKGLSMKQKEQLRTKSLPLNKK</sequence>
<gene>
    <name evidence="1" type="ORF">HXA33_11305</name>
</gene>
<comment type="caution">
    <text evidence="1">The sequence shown here is derived from an EMBL/GenBank/DDBJ whole genome shotgun (WGS) entry which is preliminary data.</text>
</comment>
<dbReference type="GO" id="GO:0003677">
    <property type="term" value="F:DNA binding"/>
    <property type="evidence" value="ECO:0007669"/>
    <property type="project" value="UniProtKB-KW"/>
</dbReference>
<proteinExistence type="predicted"/>
<dbReference type="InterPro" id="IPR038056">
    <property type="entry name" value="YjbR-like_sf"/>
</dbReference>
<dbReference type="AlphaFoldDB" id="A0A9Q4B2I2"/>
<dbReference type="Pfam" id="PF04237">
    <property type="entry name" value="YjbR"/>
    <property type="match status" value="1"/>
</dbReference>
<name>A0A9Q4B2I2_SALAG</name>
<dbReference type="InterPro" id="IPR007351">
    <property type="entry name" value="YjbR"/>
</dbReference>